<keyword evidence="8 13" id="KW-0812">Transmembrane</keyword>
<evidence type="ECO:0000256" key="1">
    <source>
        <dbReference type="ARBA" id="ARBA00002061"/>
    </source>
</evidence>
<evidence type="ECO:0000256" key="5">
    <source>
        <dbReference type="ARBA" id="ARBA00014962"/>
    </source>
</evidence>
<evidence type="ECO:0000256" key="2">
    <source>
        <dbReference type="ARBA" id="ARBA00004377"/>
    </source>
</evidence>
<dbReference type="GO" id="GO:0015031">
    <property type="term" value="P:protein transport"/>
    <property type="evidence" value="ECO:0007669"/>
    <property type="project" value="UniProtKB-KW"/>
</dbReference>
<keyword evidence="11" id="KW-0811">Translocation</keyword>
<keyword evidence="6" id="KW-0813">Transport</keyword>
<name>A0AAT9G785_9RICK</name>
<dbReference type="GO" id="GO:0005886">
    <property type="term" value="C:plasma membrane"/>
    <property type="evidence" value="ECO:0007669"/>
    <property type="project" value="UniProtKB-SubCell"/>
</dbReference>
<dbReference type="Pfam" id="PF02699">
    <property type="entry name" value="YajC"/>
    <property type="match status" value="1"/>
</dbReference>
<evidence type="ECO:0000256" key="10">
    <source>
        <dbReference type="ARBA" id="ARBA00022989"/>
    </source>
</evidence>
<evidence type="ECO:0000256" key="8">
    <source>
        <dbReference type="ARBA" id="ARBA00022692"/>
    </source>
</evidence>
<proteinExistence type="inferred from homology"/>
<sequence>MFIENAYADNNDTISITETEEVTPVAESSSTQSILTSLVPMVLIFVVFYFFLIRPQDKRRREKEAIVGSVKKGEEVVTNSGIFGVVSKINDADNTVDLEVAENIRIKILKSSILDITSRHKTEVSAKSKKDKGK</sequence>
<dbReference type="PANTHER" id="PTHR33909:SF1">
    <property type="entry name" value="SEC TRANSLOCON ACCESSORY COMPLEX SUBUNIT YAJC"/>
    <property type="match status" value="1"/>
</dbReference>
<dbReference type="NCBIfam" id="TIGR00739">
    <property type="entry name" value="yajC"/>
    <property type="match status" value="1"/>
</dbReference>
<evidence type="ECO:0000313" key="14">
    <source>
        <dbReference type="EMBL" id="BFD45589.1"/>
    </source>
</evidence>
<evidence type="ECO:0000256" key="12">
    <source>
        <dbReference type="ARBA" id="ARBA00023136"/>
    </source>
</evidence>
<evidence type="ECO:0000256" key="4">
    <source>
        <dbReference type="ARBA" id="ARBA00011718"/>
    </source>
</evidence>
<dbReference type="SMART" id="SM01323">
    <property type="entry name" value="YajC"/>
    <property type="match status" value="1"/>
</dbReference>
<evidence type="ECO:0000256" key="9">
    <source>
        <dbReference type="ARBA" id="ARBA00022927"/>
    </source>
</evidence>
<keyword evidence="7" id="KW-1003">Cell membrane</keyword>
<dbReference type="PRINTS" id="PR01853">
    <property type="entry name" value="YAJCTRNLCASE"/>
</dbReference>
<reference evidence="14" key="1">
    <citation type="submission" date="2024-01" db="EMBL/GenBank/DDBJ databases">
        <title>Sequencing the genomes of a sandfly, Sergentomyia squamirostris, and its two endosymbionts.</title>
        <authorList>
            <person name="Itokawa K."/>
            <person name="Sanjoba C."/>
        </authorList>
    </citation>
    <scope>NUCLEOTIDE SEQUENCE</scope>
    <source>
        <strain evidence="14">RiSSQ</strain>
    </source>
</reference>
<organism evidence="14">
    <name type="scientific">Candidatus Tisiphia endosymbiont of Sergentomyia squamirostris</name>
    <dbReference type="NCBI Taxonomy" id="3113639"/>
    <lineage>
        <taxon>Bacteria</taxon>
        <taxon>Pseudomonadati</taxon>
        <taxon>Pseudomonadota</taxon>
        <taxon>Alphaproteobacteria</taxon>
        <taxon>Rickettsiales</taxon>
        <taxon>Rickettsiaceae</taxon>
        <taxon>Rickettsieae</taxon>
        <taxon>Candidatus Tisiphia</taxon>
    </lineage>
</organism>
<protein>
    <recommendedName>
        <fullName evidence="5">Sec translocon accessory complex subunit YajC</fullName>
    </recommendedName>
</protein>
<dbReference type="AlphaFoldDB" id="A0AAT9G785"/>
<dbReference type="PANTHER" id="PTHR33909">
    <property type="entry name" value="SEC TRANSLOCON ACCESSORY COMPLEX SUBUNIT YAJC"/>
    <property type="match status" value="1"/>
</dbReference>
<evidence type="ECO:0000256" key="6">
    <source>
        <dbReference type="ARBA" id="ARBA00022448"/>
    </source>
</evidence>
<evidence type="ECO:0000256" key="13">
    <source>
        <dbReference type="SAM" id="Phobius"/>
    </source>
</evidence>
<evidence type="ECO:0000256" key="7">
    <source>
        <dbReference type="ARBA" id="ARBA00022475"/>
    </source>
</evidence>
<dbReference type="InterPro" id="IPR003849">
    <property type="entry name" value="Preprotein_translocase_YajC"/>
</dbReference>
<feature type="transmembrane region" description="Helical" evidence="13">
    <location>
        <begin position="34"/>
        <end position="53"/>
    </location>
</feature>
<comment type="subunit">
    <text evidence="4">Part of the SecDF-YidC-YajC translocase complex. The SecDF-YidC-YajC translocase forms a supercomplex with SecYEG, called the holo-translocon (HTL).</text>
</comment>
<keyword evidence="9" id="KW-0653">Protein transport</keyword>
<comment type="function">
    <text evidence="1">The SecYEG-SecDF-YajC-YidC holo-translocon (HTL) protein secretase/insertase is a supercomplex required for protein secretion, insertion of proteins into membranes, and assembly of membrane protein complexes. While the SecYEG complex is essential for assembly of a number of proteins and complexes, the SecDF-YajC-YidC subcomplex facilitates these functions.</text>
</comment>
<keyword evidence="10 13" id="KW-1133">Transmembrane helix</keyword>
<comment type="similarity">
    <text evidence="3">Belongs to the YajC family.</text>
</comment>
<gene>
    <name evidence="14" type="primary">yajC</name>
    <name evidence="14" type="ORF">DMENIID0002_02350</name>
</gene>
<comment type="subcellular location">
    <subcellularLocation>
        <location evidence="2">Cell inner membrane</location>
        <topology evidence="2">Single-pass membrane protein</topology>
    </subcellularLocation>
</comment>
<dbReference type="EMBL" id="AP029170">
    <property type="protein sequence ID" value="BFD45589.1"/>
    <property type="molecule type" value="Genomic_DNA"/>
</dbReference>
<evidence type="ECO:0000256" key="11">
    <source>
        <dbReference type="ARBA" id="ARBA00023010"/>
    </source>
</evidence>
<accession>A0AAT9G785</accession>
<evidence type="ECO:0000256" key="3">
    <source>
        <dbReference type="ARBA" id="ARBA00006742"/>
    </source>
</evidence>
<keyword evidence="12 13" id="KW-0472">Membrane</keyword>